<reference evidence="2 3" key="1">
    <citation type="submission" date="2020-11" db="EMBL/GenBank/DDBJ databases">
        <authorList>
            <person name="Lassalle F."/>
        </authorList>
    </citation>
    <scope>NUCLEOTIDE SEQUENCE [LARGE SCALE GENOMIC DNA]</scope>
    <source>
        <strain evidence="2 3">JC140</strain>
    </source>
</reference>
<evidence type="ECO:0000259" key="1">
    <source>
        <dbReference type="Pfam" id="PF06568"/>
    </source>
</evidence>
<proteinExistence type="predicted"/>
<dbReference type="RefSeq" id="WP_328804014.1">
    <property type="nucleotide sequence ID" value="NZ_CABFWF030000018.1"/>
</dbReference>
<dbReference type="InterPro" id="IPR009506">
    <property type="entry name" value="YjiS-like"/>
</dbReference>
<sequence>MSATKPMPAPMQSGQFEKRPRITVAQLFLRTMRRWQRNRAFNALSRLSNQQLEDIGISRYDIPKIVEGMFATEHVDTGLDPEQIERDQDQADVIAKSHLKAA</sequence>
<organism evidence="2 3">
    <name type="scientific">Pseudorhizobium endolithicum</name>
    <dbReference type="NCBI Taxonomy" id="1191678"/>
    <lineage>
        <taxon>Bacteria</taxon>
        <taxon>Pseudomonadati</taxon>
        <taxon>Pseudomonadota</taxon>
        <taxon>Alphaproteobacteria</taxon>
        <taxon>Hyphomicrobiales</taxon>
        <taxon>Rhizobiaceae</taxon>
        <taxon>Rhizobium/Agrobacterium group</taxon>
        <taxon>Pseudorhizobium</taxon>
    </lineage>
</organism>
<accession>A0ABN7JYI7</accession>
<name>A0ABN7JYI7_9HYPH</name>
<dbReference type="Pfam" id="PF06568">
    <property type="entry name" value="YjiS-like"/>
    <property type="match status" value="1"/>
</dbReference>
<keyword evidence="3" id="KW-1185">Reference proteome</keyword>
<dbReference type="EMBL" id="CABFWF030000018">
    <property type="protein sequence ID" value="CAD7054285.1"/>
    <property type="molecule type" value="Genomic_DNA"/>
</dbReference>
<comment type="caution">
    <text evidence="2">The sequence shown here is derived from an EMBL/GenBank/DDBJ whole genome shotgun (WGS) entry which is preliminary data.</text>
</comment>
<gene>
    <name evidence="2" type="ORF">REJC140_02128</name>
</gene>
<evidence type="ECO:0000313" key="3">
    <source>
        <dbReference type="Proteomes" id="UP000606921"/>
    </source>
</evidence>
<dbReference type="Proteomes" id="UP000606921">
    <property type="component" value="Unassembled WGS sequence"/>
</dbReference>
<protein>
    <recommendedName>
        <fullName evidence="1">YjiS-like domain-containing protein</fullName>
    </recommendedName>
</protein>
<evidence type="ECO:0000313" key="2">
    <source>
        <dbReference type="EMBL" id="CAD7054285.1"/>
    </source>
</evidence>
<feature type="domain" description="YjiS-like" evidence="1">
    <location>
        <begin position="29"/>
        <end position="62"/>
    </location>
</feature>